<protein>
    <submittedName>
        <fullName evidence="1">Uncharacterized protein</fullName>
    </submittedName>
</protein>
<dbReference type="EMBL" id="NMUH01001684">
    <property type="protein sequence ID" value="MQL94511.1"/>
    <property type="molecule type" value="Genomic_DNA"/>
</dbReference>
<gene>
    <name evidence="1" type="ORF">Taro_027161</name>
</gene>
<keyword evidence="2" id="KW-1185">Reference proteome</keyword>
<organism evidence="1 2">
    <name type="scientific">Colocasia esculenta</name>
    <name type="common">Wild taro</name>
    <name type="synonym">Arum esculentum</name>
    <dbReference type="NCBI Taxonomy" id="4460"/>
    <lineage>
        <taxon>Eukaryota</taxon>
        <taxon>Viridiplantae</taxon>
        <taxon>Streptophyta</taxon>
        <taxon>Embryophyta</taxon>
        <taxon>Tracheophyta</taxon>
        <taxon>Spermatophyta</taxon>
        <taxon>Magnoliopsida</taxon>
        <taxon>Liliopsida</taxon>
        <taxon>Araceae</taxon>
        <taxon>Aroideae</taxon>
        <taxon>Colocasieae</taxon>
        <taxon>Colocasia</taxon>
    </lineage>
</organism>
<sequence length="288" mass="32452">MRRQSLSHSERDGGSVVNRSKNAAYRAVAFSGPVPESEREKDRPWIAGLELKVQRLEFGQAFSPRVPLLLGLFSMSSNPQQRIRASHGEIGVYLSIPWYNQLFDHVGIHGQRRLTEALNKDSLVRQKEYPTKSLSKSREKSIFFNWKVLLELKKLPRLWEIICASVRIGFGAEEQHLFGLAEEGFIAKLDHLRGGDTCGFAFMNATLWSIAIRWHSAVVATGFPVATRSRRIVVSRSLERAPDPSRLANVTDTWPVVKSSRSGRIATTDPVAMKSRQVQGYSSLYARC</sequence>
<dbReference type="Proteomes" id="UP000652761">
    <property type="component" value="Unassembled WGS sequence"/>
</dbReference>
<accession>A0A843VD93</accession>
<proteinExistence type="predicted"/>
<comment type="caution">
    <text evidence="1">The sequence shown here is derived from an EMBL/GenBank/DDBJ whole genome shotgun (WGS) entry which is preliminary data.</text>
</comment>
<evidence type="ECO:0000313" key="2">
    <source>
        <dbReference type="Proteomes" id="UP000652761"/>
    </source>
</evidence>
<reference evidence="1" key="1">
    <citation type="submission" date="2017-07" db="EMBL/GenBank/DDBJ databases">
        <title>Taro Niue Genome Assembly and Annotation.</title>
        <authorList>
            <person name="Atibalentja N."/>
            <person name="Keating K."/>
            <person name="Fields C.J."/>
        </authorList>
    </citation>
    <scope>NUCLEOTIDE SEQUENCE</scope>
    <source>
        <strain evidence="1">Niue_2</strain>
        <tissue evidence="1">Leaf</tissue>
    </source>
</reference>
<evidence type="ECO:0000313" key="1">
    <source>
        <dbReference type="EMBL" id="MQL94511.1"/>
    </source>
</evidence>
<dbReference type="AlphaFoldDB" id="A0A843VD93"/>
<name>A0A843VD93_COLES</name>